<dbReference type="EMBL" id="FOJG01000002">
    <property type="protein sequence ID" value="SEW53563.1"/>
    <property type="molecule type" value="Genomic_DNA"/>
</dbReference>
<keyword evidence="1" id="KW-1133">Transmembrane helix</keyword>
<accession>A0A1I0SCN4</accession>
<dbReference type="OrthoDB" id="196355at2"/>
<feature type="transmembrane region" description="Helical" evidence="1">
    <location>
        <begin position="265"/>
        <end position="288"/>
    </location>
</feature>
<dbReference type="Pfam" id="PF09935">
    <property type="entry name" value="DUF2167"/>
    <property type="match status" value="1"/>
</dbReference>
<reference evidence="3" key="1">
    <citation type="submission" date="2016-10" db="EMBL/GenBank/DDBJ databases">
        <authorList>
            <person name="Varghese N."/>
            <person name="Submissions S."/>
        </authorList>
    </citation>
    <scope>NUCLEOTIDE SEQUENCE [LARGE SCALE GENOMIC DNA]</scope>
    <source>
        <strain evidence="3">DSM 3695</strain>
    </source>
</reference>
<organism evidence="2 3">
    <name type="scientific">Chitinophaga arvensicola</name>
    <dbReference type="NCBI Taxonomy" id="29529"/>
    <lineage>
        <taxon>Bacteria</taxon>
        <taxon>Pseudomonadati</taxon>
        <taxon>Bacteroidota</taxon>
        <taxon>Chitinophagia</taxon>
        <taxon>Chitinophagales</taxon>
        <taxon>Chitinophagaceae</taxon>
        <taxon>Chitinophaga</taxon>
    </lineage>
</organism>
<evidence type="ECO:0000256" key="1">
    <source>
        <dbReference type="SAM" id="Phobius"/>
    </source>
</evidence>
<evidence type="ECO:0000313" key="3">
    <source>
        <dbReference type="Proteomes" id="UP000199310"/>
    </source>
</evidence>
<proteinExistence type="predicted"/>
<name>A0A1I0SCN4_9BACT</name>
<keyword evidence="3" id="KW-1185">Reference proteome</keyword>
<evidence type="ECO:0000313" key="2">
    <source>
        <dbReference type="EMBL" id="SEW53563.1"/>
    </source>
</evidence>
<protein>
    <submittedName>
        <fullName evidence="2">Uncharacterized membrane-anchored protein</fullName>
    </submittedName>
</protein>
<sequence length="312" mass="35263">MRTFFYSLLAIGCLTFHLNALGLSREDSLSKYEKLDSSEILAASFNYKTGEQELGQGATLQVPAGYRLLDGAQGRILVEHLWGNPENPNIVGVLLPDRMGPMEKNFRGVVISFEPSGYMAESEIQRIDYKKLLVEMKEDLKSDNLLRRRKGAGVITGMDWAFTPYYNAGNHTLHWARILHFGGGIPASLNYEVRVLGRKGALCFTAIGKSTELALIKQQIATVAAGAYFTAGNRYIDFNPRTDQASLWTPVQESVLLRILSFDNILLSIRSILSTMLVALCMVLFVYFMDYYHHHRRRSAFRKMIKIDEHLN</sequence>
<dbReference type="Proteomes" id="UP000199310">
    <property type="component" value="Unassembled WGS sequence"/>
</dbReference>
<gene>
    <name evidence="2" type="ORF">SAMN04488122_5565</name>
</gene>
<dbReference type="RefSeq" id="WP_089900801.1">
    <property type="nucleotide sequence ID" value="NZ_FOJG01000002.1"/>
</dbReference>
<keyword evidence="1" id="KW-0472">Membrane</keyword>
<dbReference type="STRING" id="29529.SAMN04488122_5565"/>
<dbReference type="InterPro" id="IPR018682">
    <property type="entry name" value="DUF2167_membr"/>
</dbReference>
<dbReference type="AlphaFoldDB" id="A0A1I0SCN4"/>
<keyword evidence="1" id="KW-0812">Transmembrane</keyword>